<gene>
    <name evidence="1" type="primary">GLEAN_05291</name>
    <name evidence="1" type="ORF">TcasGA2_TC005291</name>
</gene>
<evidence type="ECO:0008006" key="3">
    <source>
        <dbReference type="Google" id="ProtNLM"/>
    </source>
</evidence>
<accession>D7EKY8</accession>
<proteinExistence type="predicted"/>
<evidence type="ECO:0000313" key="1">
    <source>
        <dbReference type="EMBL" id="EFA11741.1"/>
    </source>
</evidence>
<dbReference type="InterPro" id="IPR036397">
    <property type="entry name" value="RNaseH_sf"/>
</dbReference>
<keyword evidence="2" id="KW-1185">Reference proteome</keyword>
<dbReference type="Proteomes" id="UP000007266">
    <property type="component" value="Unassembled WGS sequence"/>
</dbReference>
<dbReference type="InParanoid" id="D7EKY8"/>
<dbReference type="HOGENOM" id="CLU_2500846_0_0_1"/>
<reference evidence="1 2" key="2">
    <citation type="journal article" date="2010" name="Nucleic Acids Res.">
        <title>BeetleBase in 2010: revisions to provide comprehensive genomic information for Tribolium castaneum.</title>
        <authorList>
            <person name="Kim H.S."/>
            <person name="Murphy T."/>
            <person name="Xia J."/>
            <person name="Caragea D."/>
            <person name="Park Y."/>
            <person name="Beeman R.W."/>
            <person name="Lorenzen M.D."/>
            <person name="Butcher S."/>
            <person name="Manak J.R."/>
            <person name="Brown S.J."/>
        </authorList>
    </citation>
    <scope>NUCLEOTIDE SEQUENCE [LARGE SCALE GENOMIC DNA]</scope>
    <source>
        <strain evidence="1 2">Georgia GA2</strain>
    </source>
</reference>
<dbReference type="GO" id="GO:0003676">
    <property type="term" value="F:nucleic acid binding"/>
    <property type="evidence" value="ECO:0007669"/>
    <property type="project" value="InterPro"/>
</dbReference>
<dbReference type="AlphaFoldDB" id="D7EKY8"/>
<reference evidence="1 2" key="1">
    <citation type="journal article" date="2008" name="Nature">
        <title>The genome of the model beetle and pest Tribolium castaneum.</title>
        <authorList>
            <consortium name="Tribolium Genome Sequencing Consortium"/>
            <person name="Richards S."/>
            <person name="Gibbs R.A."/>
            <person name="Weinstock G.M."/>
            <person name="Brown S.J."/>
            <person name="Denell R."/>
            <person name="Beeman R.W."/>
            <person name="Gibbs R."/>
            <person name="Beeman R.W."/>
            <person name="Brown S.J."/>
            <person name="Bucher G."/>
            <person name="Friedrich M."/>
            <person name="Grimmelikhuijzen C.J."/>
            <person name="Klingler M."/>
            <person name="Lorenzen M."/>
            <person name="Richards S."/>
            <person name="Roth S."/>
            <person name="Schroder R."/>
            <person name="Tautz D."/>
            <person name="Zdobnov E.M."/>
            <person name="Muzny D."/>
            <person name="Gibbs R.A."/>
            <person name="Weinstock G.M."/>
            <person name="Attaway T."/>
            <person name="Bell S."/>
            <person name="Buhay C.J."/>
            <person name="Chandrabose M.N."/>
            <person name="Chavez D."/>
            <person name="Clerk-Blankenburg K.P."/>
            <person name="Cree A."/>
            <person name="Dao M."/>
            <person name="Davis C."/>
            <person name="Chacko J."/>
            <person name="Dinh H."/>
            <person name="Dugan-Rocha S."/>
            <person name="Fowler G."/>
            <person name="Garner T.T."/>
            <person name="Garnes J."/>
            <person name="Gnirke A."/>
            <person name="Hawes A."/>
            <person name="Hernandez J."/>
            <person name="Hines S."/>
            <person name="Holder M."/>
            <person name="Hume J."/>
            <person name="Jhangiani S.N."/>
            <person name="Joshi V."/>
            <person name="Khan Z.M."/>
            <person name="Jackson L."/>
            <person name="Kovar C."/>
            <person name="Kowis A."/>
            <person name="Lee S."/>
            <person name="Lewis L.R."/>
            <person name="Margolis J."/>
            <person name="Morgan M."/>
            <person name="Nazareth L.V."/>
            <person name="Nguyen N."/>
            <person name="Okwuonu G."/>
            <person name="Parker D."/>
            <person name="Richards S."/>
            <person name="Ruiz S.J."/>
            <person name="Santibanez J."/>
            <person name="Savard J."/>
            <person name="Scherer S.E."/>
            <person name="Schneider B."/>
            <person name="Sodergren E."/>
            <person name="Tautz D."/>
            <person name="Vattahil S."/>
            <person name="Villasana D."/>
            <person name="White C.S."/>
            <person name="Wright R."/>
            <person name="Park Y."/>
            <person name="Beeman R.W."/>
            <person name="Lord J."/>
            <person name="Oppert B."/>
            <person name="Lorenzen M."/>
            <person name="Brown S."/>
            <person name="Wang L."/>
            <person name="Savard J."/>
            <person name="Tautz D."/>
            <person name="Richards S."/>
            <person name="Weinstock G."/>
            <person name="Gibbs R.A."/>
            <person name="Liu Y."/>
            <person name="Worley K."/>
            <person name="Weinstock G."/>
            <person name="Elsik C.G."/>
            <person name="Reese J.T."/>
            <person name="Elhaik E."/>
            <person name="Landan G."/>
            <person name="Graur D."/>
            <person name="Arensburger P."/>
            <person name="Atkinson P."/>
            <person name="Beeman R.W."/>
            <person name="Beidler J."/>
            <person name="Brown S.J."/>
            <person name="Demuth J.P."/>
            <person name="Drury D.W."/>
            <person name="Du Y.Z."/>
            <person name="Fujiwara H."/>
            <person name="Lorenzen M."/>
            <person name="Maselli V."/>
            <person name="Osanai M."/>
            <person name="Park Y."/>
            <person name="Robertson H.M."/>
            <person name="Tu Z."/>
            <person name="Wang J.J."/>
            <person name="Wang S."/>
            <person name="Richards S."/>
            <person name="Song H."/>
            <person name="Zhang L."/>
            <person name="Sodergren E."/>
            <person name="Werner D."/>
            <person name="Stanke M."/>
            <person name="Morgenstern B."/>
            <person name="Solovyev V."/>
            <person name="Kosarev P."/>
            <person name="Brown G."/>
            <person name="Chen H.C."/>
            <person name="Ermolaeva O."/>
            <person name="Hlavina W."/>
            <person name="Kapustin Y."/>
            <person name="Kiryutin B."/>
            <person name="Kitts P."/>
            <person name="Maglott D."/>
            <person name="Pruitt K."/>
            <person name="Sapojnikov V."/>
            <person name="Souvorov A."/>
            <person name="Mackey A.J."/>
            <person name="Waterhouse R.M."/>
            <person name="Wyder S."/>
            <person name="Zdobnov E.M."/>
            <person name="Zdobnov E.M."/>
            <person name="Wyder S."/>
            <person name="Kriventseva E.V."/>
            <person name="Kadowaki T."/>
            <person name="Bork P."/>
            <person name="Aranda M."/>
            <person name="Bao R."/>
            <person name="Beermann A."/>
            <person name="Berns N."/>
            <person name="Bolognesi R."/>
            <person name="Bonneton F."/>
            <person name="Bopp D."/>
            <person name="Brown S.J."/>
            <person name="Bucher G."/>
            <person name="Butts T."/>
            <person name="Chaumot A."/>
            <person name="Denell R.E."/>
            <person name="Ferrier D.E."/>
            <person name="Friedrich M."/>
            <person name="Gordon C.M."/>
            <person name="Jindra M."/>
            <person name="Klingler M."/>
            <person name="Lan Q."/>
            <person name="Lattorff H.M."/>
            <person name="Laudet V."/>
            <person name="von Levetsow C."/>
            <person name="Liu Z."/>
            <person name="Lutz R."/>
            <person name="Lynch J.A."/>
            <person name="da Fonseca R.N."/>
            <person name="Posnien N."/>
            <person name="Reuter R."/>
            <person name="Roth S."/>
            <person name="Savard J."/>
            <person name="Schinko J.B."/>
            <person name="Schmitt C."/>
            <person name="Schoppmeier M."/>
            <person name="Schroder R."/>
            <person name="Shippy T.D."/>
            <person name="Simonnet F."/>
            <person name="Marques-Souza H."/>
            <person name="Tautz D."/>
            <person name="Tomoyasu Y."/>
            <person name="Trauner J."/>
            <person name="Van der Zee M."/>
            <person name="Vervoort M."/>
            <person name="Wittkopp N."/>
            <person name="Wimmer E.A."/>
            <person name="Yang X."/>
            <person name="Jones A.K."/>
            <person name="Sattelle D.B."/>
            <person name="Ebert P.R."/>
            <person name="Nelson D."/>
            <person name="Scott J.G."/>
            <person name="Beeman R.W."/>
            <person name="Muthukrishnan S."/>
            <person name="Kramer K.J."/>
            <person name="Arakane Y."/>
            <person name="Beeman R.W."/>
            <person name="Zhu Q."/>
            <person name="Hogenkamp D."/>
            <person name="Dixit R."/>
            <person name="Oppert B."/>
            <person name="Jiang H."/>
            <person name="Zou Z."/>
            <person name="Marshall J."/>
            <person name="Elpidina E."/>
            <person name="Vinokurov K."/>
            <person name="Oppert C."/>
            <person name="Zou Z."/>
            <person name="Evans J."/>
            <person name="Lu Z."/>
            <person name="Zhao P."/>
            <person name="Sumathipala N."/>
            <person name="Altincicek B."/>
            <person name="Vilcinskas A."/>
            <person name="Williams M."/>
            <person name="Hultmark D."/>
            <person name="Hetru C."/>
            <person name="Jiang H."/>
            <person name="Grimmelikhuijzen C.J."/>
            <person name="Hauser F."/>
            <person name="Cazzamali G."/>
            <person name="Williamson M."/>
            <person name="Park Y."/>
            <person name="Li B."/>
            <person name="Tanaka Y."/>
            <person name="Predel R."/>
            <person name="Neupert S."/>
            <person name="Schachtner J."/>
            <person name="Verleyen P."/>
            <person name="Raible F."/>
            <person name="Bork P."/>
            <person name="Friedrich M."/>
            <person name="Walden K.K."/>
            <person name="Robertson H.M."/>
            <person name="Angeli S."/>
            <person name="Foret S."/>
            <person name="Bucher G."/>
            <person name="Schuetz S."/>
            <person name="Maleszka R."/>
            <person name="Wimmer E.A."/>
            <person name="Beeman R.W."/>
            <person name="Lorenzen M."/>
            <person name="Tomoyasu Y."/>
            <person name="Miller S.C."/>
            <person name="Grossmann D."/>
            <person name="Bucher G."/>
        </authorList>
    </citation>
    <scope>NUCLEOTIDE SEQUENCE [LARGE SCALE GENOMIC DNA]</scope>
    <source>
        <strain evidence="1 2">Georgia GA2</strain>
    </source>
</reference>
<organism evidence="1 2">
    <name type="scientific">Tribolium castaneum</name>
    <name type="common">Red flour beetle</name>
    <dbReference type="NCBI Taxonomy" id="7070"/>
    <lineage>
        <taxon>Eukaryota</taxon>
        <taxon>Metazoa</taxon>
        <taxon>Ecdysozoa</taxon>
        <taxon>Arthropoda</taxon>
        <taxon>Hexapoda</taxon>
        <taxon>Insecta</taxon>
        <taxon>Pterygota</taxon>
        <taxon>Neoptera</taxon>
        <taxon>Endopterygota</taxon>
        <taxon>Coleoptera</taxon>
        <taxon>Polyphaga</taxon>
        <taxon>Cucujiformia</taxon>
        <taxon>Tenebrionidae</taxon>
        <taxon>Tenebrionidae incertae sedis</taxon>
        <taxon>Tribolium</taxon>
    </lineage>
</organism>
<evidence type="ECO:0000313" key="2">
    <source>
        <dbReference type="Proteomes" id="UP000007266"/>
    </source>
</evidence>
<sequence length="86" mass="9833">MTSLFRNDEEIRTHVRKCAALAHLPPDAIDEDHNNNDIDYHETMNGDIFKNWTTNQLLPALTEIGGKCVLIMDNAPYHSMLVEKQP</sequence>
<protein>
    <recommendedName>
        <fullName evidence="3">Tc1-like transposase DDE domain-containing protein</fullName>
    </recommendedName>
</protein>
<dbReference type="Gene3D" id="3.30.420.10">
    <property type="entry name" value="Ribonuclease H-like superfamily/Ribonuclease H"/>
    <property type="match status" value="1"/>
</dbReference>
<dbReference type="PhylomeDB" id="D7EKY8"/>
<name>D7EKY8_TRICA</name>
<dbReference type="EMBL" id="KQ973016">
    <property type="protein sequence ID" value="EFA11741.1"/>
    <property type="molecule type" value="Genomic_DNA"/>
</dbReference>